<comment type="caution">
    <text evidence="2">The sequence shown here is derived from an EMBL/GenBank/DDBJ whole genome shotgun (WGS) entry which is preliminary data.</text>
</comment>
<evidence type="ECO:0000313" key="2">
    <source>
        <dbReference type="EMBL" id="PCG09651.1"/>
    </source>
</evidence>
<evidence type="ECO:0008006" key="4">
    <source>
        <dbReference type="Google" id="ProtNLM"/>
    </source>
</evidence>
<organism evidence="2 3">
    <name type="scientific">Sphingomonas ginsenosidimutans</name>
    <dbReference type="NCBI Taxonomy" id="862134"/>
    <lineage>
        <taxon>Bacteria</taxon>
        <taxon>Pseudomonadati</taxon>
        <taxon>Pseudomonadota</taxon>
        <taxon>Alphaproteobacteria</taxon>
        <taxon>Sphingomonadales</taxon>
        <taxon>Sphingomonadaceae</taxon>
        <taxon>Sphingomonas</taxon>
    </lineage>
</organism>
<dbReference type="Proteomes" id="UP000218784">
    <property type="component" value="Unassembled WGS sequence"/>
</dbReference>
<dbReference type="RefSeq" id="WP_096611267.1">
    <property type="nucleotide sequence ID" value="NZ_NWVD01000002.1"/>
</dbReference>
<feature type="region of interest" description="Disordered" evidence="1">
    <location>
        <begin position="97"/>
        <end position="118"/>
    </location>
</feature>
<name>A0A2A4I044_9SPHN</name>
<dbReference type="EMBL" id="NWVD01000002">
    <property type="protein sequence ID" value="PCG09651.1"/>
    <property type="molecule type" value="Genomic_DNA"/>
</dbReference>
<sequence length="118" mass="12448">MANPIKGEVGFSVGEGRFTLAYDFNALCTMESDLGVSIEDVGAKMDTVGAVRTMFRIGLEAHHGQLSDIEAGNLIHQLGLEEAGSLITKAFQGAFPDASAEGKARQAKPKPRGSGRAR</sequence>
<evidence type="ECO:0000313" key="3">
    <source>
        <dbReference type="Proteomes" id="UP000218784"/>
    </source>
</evidence>
<dbReference type="AlphaFoldDB" id="A0A2A4I044"/>
<reference evidence="2 3" key="1">
    <citation type="submission" date="2017-09" db="EMBL/GenBank/DDBJ databases">
        <title>Sphingomonas ginsenosidimutans KACC 14949, whole genome shotgun sequence.</title>
        <authorList>
            <person name="Feng G."/>
            <person name="Zhu H."/>
        </authorList>
    </citation>
    <scope>NUCLEOTIDE SEQUENCE [LARGE SCALE GENOMIC DNA]</scope>
    <source>
        <strain evidence="2 3">KACC 14949</strain>
    </source>
</reference>
<keyword evidence="3" id="KW-1185">Reference proteome</keyword>
<feature type="compositionally biased region" description="Basic residues" evidence="1">
    <location>
        <begin position="105"/>
        <end position="118"/>
    </location>
</feature>
<protein>
    <recommendedName>
        <fullName evidence="4">Gene transfer agent family protein</fullName>
    </recommendedName>
</protein>
<evidence type="ECO:0000256" key="1">
    <source>
        <dbReference type="SAM" id="MobiDB-lite"/>
    </source>
</evidence>
<accession>A0A2A4I044</accession>
<proteinExistence type="predicted"/>
<gene>
    <name evidence="2" type="ORF">COA17_07270</name>
</gene>